<evidence type="ECO:0000259" key="4">
    <source>
        <dbReference type="Pfam" id="PF00534"/>
    </source>
</evidence>
<evidence type="ECO:0000256" key="2">
    <source>
        <dbReference type="ARBA" id="ARBA00022676"/>
    </source>
</evidence>
<dbReference type="InterPro" id="IPR028098">
    <property type="entry name" value="Glyco_trans_4-like_N"/>
</dbReference>
<feature type="domain" description="Glycosyl transferase family 1" evidence="4">
    <location>
        <begin position="205"/>
        <end position="336"/>
    </location>
</feature>
<reference evidence="6 7" key="1">
    <citation type="submission" date="2022-03" db="EMBL/GenBank/DDBJ databases">
        <title>Sinomonas sp. isolated from a soil.</title>
        <authorList>
            <person name="Han J."/>
            <person name="Kim D.-U."/>
        </authorList>
    </citation>
    <scope>NUCLEOTIDE SEQUENCE [LARGE SCALE GENOMIC DNA]</scope>
    <source>
        <strain evidence="6 7">5-5</strain>
    </source>
</reference>
<feature type="domain" description="Glycosyltransferase subfamily 4-like N-terminal" evidence="5">
    <location>
        <begin position="75"/>
        <end position="182"/>
    </location>
</feature>
<keyword evidence="3" id="KW-0808">Transferase</keyword>
<evidence type="ECO:0000313" key="7">
    <source>
        <dbReference type="Proteomes" id="UP001202922"/>
    </source>
</evidence>
<sequence length="372" mass="40416">MSGIRRRIAWLTNLAAPYRRPVWEDLARQAELEVFLLENGGRFGRDSGNREAGWMAYDDAAYPVREIPTSRISVGERQIFVPRSASSLPGDGFDALVLGGWESPVYWLAALRGRRSGARLVGFYESTLASHAFRSGPIARARRSFFRRLDAVVVPGRAAEGAVLAMGVDQAKIHVGFNPVDVKAIHAAAAQARKNHSTLGRAGHRFLYLGQLISRKNVGSLITALWRLADTDDSLTIAGTGQLTPELIQLRDDLGLEDRVAFIGAVPYEQVPELLAQHETLVLPSDEEGWGLVVNEALAAGLHVVVTRSCGVAESVEGMDGVFVADVPDSSVLAHVMRRSKREWTGHIASPEILAHTPEAFADVIRQAAFGG</sequence>
<keyword evidence="2" id="KW-0328">Glycosyltransferase</keyword>
<dbReference type="InterPro" id="IPR050194">
    <property type="entry name" value="Glycosyltransferase_grp1"/>
</dbReference>
<dbReference type="CDD" id="cd03801">
    <property type="entry name" value="GT4_PimA-like"/>
    <property type="match status" value="1"/>
</dbReference>
<comment type="caution">
    <text evidence="6">The sequence shown here is derived from an EMBL/GenBank/DDBJ whole genome shotgun (WGS) entry which is preliminary data.</text>
</comment>
<organism evidence="6 7">
    <name type="scientific">Sinomonas terrae</name>
    <dbReference type="NCBI Taxonomy" id="2908838"/>
    <lineage>
        <taxon>Bacteria</taxon>
        <taxon>Bacillati</taxon>
        <taxon>Actinomycetota</taxon>
        <taxon>Actinomycetes</taxon>
        <taxon>Micrococcales</taxon>
        <taxon>Micrococcaceae</taxon>
        <taxon>Sinomonas</taxon>
    </lineage>
</organism>
<name>A0ABS9U558_9MICC</name>
<evidence type="ECO:0000259" key="5">
    <source>
        <dbReference type="Pfam" id="PF13439"/>
    </source>
</evidence>
<dbReference type="Gene3D" id="3.40.50.2000">
    <property type="entry name" value="Glycogen Phosphorylase B"/>
    <property type="match status" value="2"/>
</dbReference>
<dbReference type="EMBL" id="JAKZBV010000001">
    <property type="protein sequence ID" value="MCH6471823.1"/>
    <property type="molecule type" value="Genomic_DNA"/>
</dbReference>
<dbReference type="Proteomes" id="UP001202922">
    <property type="component" value="Unassembled WGS sequence"/>
</dbReference>
<evidence type="ECO:0000313" key="6">
    <source>
        <dbReference type="EMBL" id="MCH6471823.1"/>
    </source>
</evidence>
<protein>
    <recommendedName>
        <fullName evidence="1">D-inositol 3-phosphate glycosyltransferase</fullName>
    </recommendedName>
</protein>
<evidence type="ECO:0000256" key="3">
    <source>
        <dbReference type="ARBA" id="ARBA00022679"/>
    </source>
</evidence>
<dbReference type="PANTHER" id="PTHR45947:SF3">
    <property type="entry name" value="SULFOQUINOVOSYL TRANSFERASE SQD2"/>
    <property type="match status" value="1"/>
</dbReference>
<proteinExistence type="predicted"/>
<dbReference type="RefSeq" id="WP_241055759.1">
    <property type="nucleotide sequence ID" value="NZ_JAKZBV010000001.1"/>
</dbReference>
<keyword evidence="7" id="KW-1185">Reference proteome</keyword>
<dbReference type="Pfam" id="PF00534">
    <property type="entry name" value="Glycos_transf_1"/>
    <property type="match status" value="1"/>
</dbReference>
<evidence type="ECO:0000256" key="1">
    <source>
        <dbReference type="ARBA" id="ARBA00021292"/>
    </source>
</evidence>
<accession>A0ABS9U558</accession>
<dbReference type="Pfam" id="PF13439">
    <property type="entry name" value="Glyco_transf_4"/>
    <property type="match status" value="1"/>
</dbReference>
<dbReference type="SUPFAM" id="SSF53756">
    <property type="entry name" value="UDP-Glycosyltransferase/glycogen phosphorylase"/>
    <property type="match status" value="1"/>
</dbReference>
<dbReference type="PANTHER" id="PTHR45947">
    <property type="entry name" value="SULFOQUINOVOSYL TRANSFERASE SQD2"/>
    <property type="match status" value="1"/>
</dbReference>
<gene>
    <name evidence="6" type="ORF">L0M17_17935</name>
</gene>
<dbReference type="InterPro" id="IPR001296">
    <property type="entry name" value="Glyco_trans_1"/>
</dbReference>